<evidence type="ECO:0000256" key="1">
    <source>
        <dbReference type="ARBA" id="ARBA00012513"/>
    </source>
</evidence>
<dbReference type="InterPro" id="IPR008271">
    <property type="entry name" value="Ser/Thr_kinase_AS"/>
</dbReference>
<reference evidence="11 12" key="1">
    <citation type="submission" date="2010-12" db="EMBL/GenBank/DDBJ databases">
        <authorList>
            <person name="Muzny D."/>
            <person name="Qin X."/>
            <person name="Buhay C."/>
            <person name="Dugan-Rocha S."/>
            <person name="Ding Y."/>
            <person name="Chen G."/>
            <person name="Hawes A."/>
            <person name="Holder M."/>
            <person name="Jhangiani S."/>
            <person name="Johnson A."/>
            <person name="Khan Z."/>
            <person name="Li Z."/>
            <person name="Liu W."/>
            <person name="Liu X."/>
            <person name="Perez L."/>
            <person name="Shen H."/>
            <person name="Wang Q."/>
            <person name="Watt J."/>
            <person name="Xi L."/>
            <person name="Xin Y."/>
            <person name="Zhou J."/>
            <person name="Deng J."/>
            <person name="Jiang H."/>
            <person name="Liu Y."/>
            <person name="Qu J."/>
            <person name="Song X.-Z."/>
            <person name="Zhang L."/>
            <person name="Villasana D."/>
            <person name="Johnson A."/>
            <person name="Liu J."/>
            <person name="Liyanage D."/>
            <person name="Lorensuhewa L."/>
            <person name="Robinson T."/>
            <person name="Song A."/>
            <person name="Song B.-B."/>
            <person name="Dinh H."/>
            <person name="Thornton R."/>
            <person name="Coyle M."/>
            <person name="Francisco L."/>
            <person name="Jackson L."/>
            <person name="Javaid M."/>
            <person name="Korchina V."/>
            <person name="Kovar C."/>
            <person name="Mata R."/>
            <person name="Mathew T."/>
            <person name="Ngo R."/>
            <person name="Nguyen L."/>
            <person name="Nguyen N."/>
            <person name="Okwuonu G."/>
            <person name="Ongeri F."/>
            <person name="Pham C."/>
            <person name="Simmons D."/>
            <person name="Wilczek-Boney K."/>
            <person name="Hale W."/>
            <person name="Jakkamsetti A."/>
            <person name="Pham P."/>
            <person name="Ruth R."/>
            <person name="San Lucas F."/>
            <person name="Warren J."/>
            <person name="Zhang J."/>
            <person name="Zhao Z."/>
            <person name="Zhou C."/>
            <person name="Zhu D."/>
            <person name="Lee S."/>
            <person name="Bess C."/>
            <person name="Blankenburg K."/>
            <person name="Forbes L."/>
            <person name="Fu Q."/>
            <person name="Gubbala S."/>
            <person name="Hirani K."/>
            <person name="Jayaseelan J.C."/>
            <person name="Lara F."/>
            <person name="Munidasa M."/>
            <person name="Palculict T."/>
            <person name="Patil S."/>
            <person name="Pu L.-L."/>
            <person name="Saada N."/>
            <person name="Tang L."/>
            <person name="Weissenberger G."/>
            <person name="Zhu Y."/>
            <person name="Hemphill L."/>
            <person name="Shang Y."/>
            <person name="Youmans B."/>
            <person name="Ayvaz T."/>
            <person name="Ross M."/>
            <person name="Santibanez J."/>
            <person name="Aqrawi P."/>
            <person name="Gross S."/>
            <person name="Joshi V."/>
            <person name="Fowler G."/>
            <person name="Nazareth L."/>
            <person name="Reid J."/>
            <person name="Worley K."/>
            <person name="Petrosino J."/>
            <person name="Highlander S."/>
            <person name="Gibbs R."/>
        </authorList>
    </citation>
    <scope>NUCLEOTIDE SEQUENCE [LARGE SCALE GENOMIC DNA]</scope>
    <source>
        <strain evidence="11 12">DSM 10105</strain>
    </source>
</reference>
<keyword evidence="2" id="KW-0723">Serine/threonine-protein kinase</keyword>
<feature type="compositionally biased region" description="Low complexity" evidence="8">
    <location>
        <begin position="400"/>
        <end position="412"/>
    </location>
</feature>
<dbReference type="EMBL" id="AEON01000002">
    <property type="protein sequence ID" value="EFT82986.1"/>
    <property type="molecule type" value="Genomic_DNA"/>
</dbReference>
<feature type="compositionally biased region" description="Acidic residues" evidence="8">
    <location>
        <begin position="382"/>
        <end position="399"/>
    </location>
</feature>
<organism evidence="11 12">
    <name type="scientific">Parascardovia denticolens DSM 10105 = JCM 12538</name>
    <dbReference type="NCBI Taxonomy" id="864564"/>
    <lineage>
        <taxon>Bacteria</taxon>
        <taxon>Bacillati</taxon>
        <taxon>Actinomycetota</taxon>
        <taxon>Actinomycetes</taxon>
        <taxon>Bifidobacteriales</taxon>
        <taxon>Bifidobacteriaceae</taxon>
        <taxon>Parascardovia</taxon>
    </lineage>
</organism>
<dbReference type="PATRIC" id="fig|864564.6.peg.29"/>
<dbReference type="InterPro" id="IPR017441">
    <property type="entry name" value="Protein_kinase_ATP_BS"/>
</dbReference>
<evidence type="ECO:0000256" key="3">
    <source>
        <dbReference type="ARBA" id="ARBA00022679"/>
    </source>
</evidence>
<evidence type="ECO:0000256" key="4">
    <source>
        <dbReference type="ARBA" id="ARBA00022741"/>
    </source>
</evidence>
<dbReference type="EC" id="2.7.11.1" evidence="1"/>
<name>E6K2J8_PARDN</name>
<feature type="transmembrane region" description="Helical" evidence="9">
    <location>
        <begin position="569"/>
        <end position="592"/>
    </location>
</feature>
<feature type="transmembrane region" description="Helical" evidence="9">
    <location>
        <begin position="674"/>
        <end position="697"/>
    </location>
</feature>
<evidence type="ECO:0000256" key="2">
    <source>
        <dbReference type="ARBA" id="ARBA00022527"/>
    </source>
</evidence>
<keyword evidence="6 7" id="KW-0067">ATP-binding</keyword>
<dbReference type="Gene3D" id="1.10.510.10">
    <property type="entry name" value="Transferase(Phosphotransferase) domain 1"/>
    <property type="match status" value="1"/>
</dbReference>
<dbReference type="Pfam" id="PF00069">
    <property type="entry name" value="Pkinase"/>
    <property type="match status" value="1"/>
</dbReference>
<evidence type="ECO:0000256" key="7">
    <source>
        <dbReference type="PROSITE-ProRule" id="PRU10141"/>
    </source>
</evidence>
<keyword evidence="9" id="KW-1133">Transmembrane helix</keyword>
<dbReference type="GO" id="GO:0005524">
    <property type="term" value="F:ATP binding"/>
    <property type="evidence" value="ECO:0007669"/>
    <property type="project" value="UniProtKB-UniRule"/>
</dbReference>
<dbReference type="PROSITE" id="PS00108">
    <property type="entry name" value="PROTEIN_KINASE_ST"/>
    <property type="match status" value="1"/>
</dbReference>
<evidence type="ECO:0000313" key="11">
    <source>
        <dbReference type="EMBL" id="EFT82986.1"/>
    </source>
</evidence>
<keyword evidence="12" id="KW-1185">Reference proteome</keyword>
<feature type="compositionally biased region" description="Polar residues" evidence="8">
    <location>
        <begin position="351"/>
        <end position="363"/>
    </location>
</feature>
<protein>
    <recommendedName>
        <fullName evidence="1">non-specific serine/threonine protein kinase</fullName>
        <ecNumber evidence="1">2.7.11.1</ecNumber>
    </recommendedName>
</protein>
<dbReference type="InterPro" id="IPR000719">
    <property type="entry name" value="Prot_kinase_dom"/>
</dbReference>
<dbReference type="Gene3D" id="3.30.200.20">
    <property type="entry name" value="Phosphorylase Kinase, domain 1"/>
    <property type="match status" value="1"/>
</dbReference>
<dbReference type="AlphaFoldDB" id="E6K2J8"/>
<keyword evidence="9" id="KW-0472">Membrane</keyword>
<evidence type="ECO:0000256" key="6">
    <source>
        <dbReference type="ARBA" id="ARBA00022840"/>
    </source>
</evidence>
<dbReference type="CDD" id="cd14014">
    <property type="entry name" value="STKc_PknB_like"/>
    <property type="match status" value="1"/>
</dbReference>
<evidence type="ECO:0000256" key="8">
    <source>
        <dbReference type="SAM" id="MobiDB-lite"/>
    </source>
</evidence>
<sequence length="706" mass="75929">MTDLNAFNLEPGARVGGYNLLSRLGGGAMGTVWRVKDDGGQIYAMKILRDSFAEADNAQPDSQEARERATARERFHREGLALQKIRHTGVCQIVDMELDDSLAFLVTELVDGLNLRDDVKENGPYIGQDLARLAEKLIDAVDAVHAAGIIHRDIKPTNVMISARGPVLVDFGIAMGEGESHVTRTGLVMGTPGFIAPEIIEGAESDEATDWWSVASVIGFAAMGKPIYGAKPMMAVLEREAAGNANLAGLPPRTTYMLRQALDPDRLKRCSAQELLHAIQMDAASGAWDEAEGPVVPPFHSDAAKALKTSPRWLWTDPLPSLEDLEKEEKEGDDEEGDDTERENEEDEPSDAQTAVLSSSALPGSTRIMPAQAWPRMTMHGDDEDTGDEDSTADCDDAGSETSDTSETGETEPLLTATRIMPAAAPLGRTTPTTQVMPVNQAMPAMSQTQVMPPIPWQPLPFIPAAAANQTQAPDQPSVVPADSVLYWYRRHSLLPLILTTIPLTFFAMAAPLVTFFLAILLFWVFAAIGYNAQARERRRGKKGNVFTKSDSAITGLAFPLRLLKAIPAALGAGVIMGIIWSAFLLLIVLLIRSAGGGSHVHATISLFSTTFSVPLPSGDLTSPETIALGLSFAFSWMCGLLSHTATMVRVGFGSTRTAKIPGYPRGEGLAPKTVAALFCLVALIFLTVSYCASGFLNWTPLPVSY</sequence>
<dbReference type="PANTHER" id="PTHR43289">
    <property type="entry name" value="MITOGEN-ACTIVATED PROTEIN KINASE KINASE KINASE 20-RELATED"/>
    <property type="match status" value="1"/>
</dbReference>
<dbReference type="GO" id="GO:0004674">
    <property type="term" value="F:protein serine/threonine kinase activity"/>
    <property type="evidence" value="ECO:0007669"/>
    <property type="project" value="UniProtKB-KW"/>
</dbReference>
<dbReference type="Proteomes" id="UP000004946">
    <property type="component" value="Chromosome"/>
</dbReference>
<keyword evidence="9" id="KW-0812">Transmembrane</keyword>
<keyword evidence="4 7" id="KW-0547">Nucleotide-binding</keyword>
<comment type="caution">
    <text evidence="11">The sequence shown here is derived from an EMBL/GenBank/DDBJ whole genome shotgun (WGS) entry which is preliminary data.</text>
</comment>
<feature type="transmembrane region" description="Helical" evidence="9">
    <location>
        <begin position="627"/>
        <end position="653"/>
    </location>
</feature>
<dbReference type="SMART" id="SM00220">
    <property type="entry name" value="S_TKc"/>
    <property type="match status" value="1"/>
</dbReference>
<dbReference type="InterPro" id="IPR011009">
    <property type="entry name" value="Kinase-like_dom_sf"/>
</dbReference>
<feature type="domain" description="Protein kinase" evidence="10">
    <location>
        <begin position="18"/>
        <end position="280"/>
    </location>
</feature>
<dbReference type="KEGG" id="pdo:PSDT_0025"/>
<evidence type="ECO:0000259" key="10">
    <source>
        <dbReference type="PROSITE" id="PS50011"/>
    </source>
</evidence>
<feature type="region of interest" description="Disordered" evidence="8">
    <location>
        <begin position="314"/>
        <end position="417"/>
    </location>
</feature>
<dbReference type="PROSITE" id="PS50011">
    <property type="entry name" value="PROTEIN_KINASE_DOM"/>
    <property type="match status" value="1"/>
</dbReference>
<feature type="transmembrane region" description="Helical" evidence="9">
    <location>
        <begin position="506"/>
        <end position="533"/>
    </location>
</feature>
<dbReference type="PROSITE" id="PS00107">
    <property type="entry name" value="PROTEIN_KINASE_ATP"/>
    <property type="match status" value="1"/>
</dbReference>
<feature type="compositionally biased region" description="Acidic residues" evidence="8">
    <location>
        <begin position="323"/>
        <end position="350"/>
    </location>
</feature>
<evidence type="ECO:0000256" key="9">
    <source>
        <dbReference type="SAM" id="Phobius"/>
    </source>
</evidence>
<dbReference type="RefSeq" id="WP_006288433.1">
    <property type="nucleotide sequence ID" value="NZ_AP012333.1"/>
</dbReference>
<accession>E6K2J8</accession>
<gene>
    <name evidence="11" type="ORF">HMPREF0620_1671</name>
</gene>
<dbReference type="SUPFAM" id="SSF56112">
    <property type="entry name" value="Protein kinase-like (PK-like)"/>
    <property type="match status" value="1"/>
</dbReference>
<keyword evidence="5 11" id="KW-0418">Kinase</keyword>
<dbReference type="eggNOG" id="COG0515">
    <property type="taxonomic scope" value="Bacteria"/>
</dbReference>
<keyword evidence="3" id="KW-0808">Transferase</keyword>
<dbReference type="PANTHER" id="PTHR43289:SF6">
    <property type="entry name" value="SERINE_THREONINE-PROTEIN KINASE NEKL-3"/>
    <property type="match status" value="1"/>
</dbReference>
<feature type="binding site" evidence="7">
    <location>
        <position position="46"/>
    </location>
    <ligand>
        <name>ATP</name>
        <dbReference type="ChEBI" id="CHEBI:30616"/>
    </ligand>
</feature>
<proteinExistence type="predicted"/>
<dbReference type="HOGENOM" id="CLU_000288_135_6_11"/>
<evidence type="ECO:0000313" key="12">
    <source>
        <dbReference type="Proteomes" id="UP000004946"/>
    </source>
</evidence>
<evidence type="ECO:0000256" key="5">
    <source>
        <dbReference type="ARBA" id="ARBA00022777"/>
    </source>
</evidence>